<sequence>MSNGNNFPKQDSPYNNLQNIKYLTKESIKKMQFTEICILELLLFNQIDQISRISDLGFCGPVDRPLNSIYGNLPYISPEVISGKETTFASDIYSIGMLIIFKQNINTSLETNDTALKVTIQVLVGYLQVKFINLQIFLNQGTRQKVRSFNIPHNNDSKILSKVFENMQINSNNNIQNEYEKETIRQIKKNNIDDVNDEIYNNPNFHSEEQDELGIPDELHPEKLSDVNPDLKLESAVTREQPQI</sequence>
<proteinExistence type="predicted"/>
<comment type="caution">
    <text evidence="2">The sequence shown here is derived from an EMBL/GenBank/DDBJ whole genome shotgun (WGS) entry which is preliminary data.</text>
</comment>
<name>A0A397S9N1_9GLOM</name>
<reference evidence="2 3" key="1">
    <citation type="submission" date="2018-06" db="EMBL/GenBank/DDBJ databases">
        <title>Comparative genomics reveals the genomic features of Rhizophagus irregularis, R. cerebriforme, R. diaphanum and Gigaspora rosea, and their symbiotic lifestyle signature.</title>
        <authorList>
            <person name="Morin E."/>
            <person name="San Clemente H."/>
            <person name="Chen E.C.H."/>
            <person name="De La Providencia I."/>
            <person name="Hainaut M."/>
            <person name="Kuo A."/>
            <person name="Kohler A."/>
            <person name="Murat C."/>
            <person name="Tang N."/>
            <person name="Roy S."/>
            <person name="Loubradou J."/>
            <person name="Henrissat B."/>
            <person name="Grigoriev I.V."/>
            <person name="Corradi N."/>
            <person name="Roux C."/>
            <person name="Martin F.M."/>
        </authorList>
    </citation>
    <scope>NUCLEOTIDE SEQUENCE [LARGE SCALE GENOMIC DNA]</scope>
    <source>
        <strain evidence="2 3">DAOM 227022</strain>
    </source>
</reference>
<dbReference type="AlphaFoldDB" id="A0A397S9N1"/>
<dbReference type="STRING" id="658196.A0A397S9N1"/>
<keyword evidence="3" id="KW-1185">Reference proteome</keyword>
<dbReference type="EMBL" id="QKYT01000861">
    <property type="protein sequence ID" value="RIA81025.1"/>
    <property type="molecule type" value="Genomic_DNA"/>
</dbReference>
<accession>A0A397S9N1</accession>
<evidence type="ECO:0000313" key="3">
    <source>
        <dbReference type="Proteomes" id="UP000265703"/>
    </source>
</evidence>
<organism evidence="2 3">
    <name type="scientific">Glomus cerebriforme</name>
    <dbReference type="NCBI Taxonomy" id="658196"/>
    <lineage>
        <taxon>Eukaryota</taxon>
        <taxon>Fungi</taxon>
        <taxon>Fungi incertae sedis</taxon>
        <taxon>Mucoromycota</taxon>
        <taxon>Glomeromycotina</taxon>
        <taxon>Glomeromycetes</taxon>
        <taxon>Glomerales</taxon>
        <taxon>Glomeraceae</taxon>
        <taxon>Glomus</taxon>
    </lineage>
</organism>
<dbReference type="Proteomes" id="UP000265703">
    <property type="component" value="Unassembled WGS sequence"/>
</dbReference>
<evidence type="ECO:0008006" key="4">
    <source>
        <dbReference type="Google" id="ProtNLM"/>
    </source>
</evidence>
<dbReference type="SUPFAM" id="SSF56112">
    <property type="entry name" value="Protein kinase-like (PK-like)"/>
    <property type="match status" value="1"/>
</dbReference>
<dbReference type="InterPro" id="IPR011009">
    <property type="entry name" value="Kinase-like_dom_sf"/>
</dbReference>
<feature type="region of interest" description="Disordered" evidence="1">
    <location>
        <begin position="204"/>
        <end position="244"/>
    </location>
</feature>
<dbReference type="Gene3D" id="1.10.510.10">
    <property type="entry name" value="Transferase(Phosphotransferase) domain 1"/>
    <property type="match status" value="1"/>
</dbReference>
<feature type="compositionally biased region" description="Basic and acidic residues" evidence="1">
    <location>
        <begin position="217"/>
        <end position="233"/>
    </location>
</feature>
<protein>
    <recommendedName>
        <fullName evidence="4">Protein kinase domain-containing protein</fullName>
    </recommendedName>
</protein>
<dbReference type="OrthoDB" id="4062651at2759"/>
<evidence type="ECO:0000313" key="2">
    <source>
        <dbReference type="EMBL" id="RIA81025.1"/>
    </source>
</evidence>
<gene>
    <name evidence="2" type="ORF">C1645_810218</name>
</gene>
<evidence type="ECO:0000256" key="1">
    <source>
        <dbReference type="SAM" id="MobiDB-lite"/>
    </source>
</evidence>